<comment type="caution">
    <text evidence="3">The sequence shown here is derived from an EMBL/GenBank/DDBJ whole genome shotgun (WGS) entry which is preliminary data.</text>
</comment>
<proteinExistence type="inferred from homology"/>
<keyword evidence="2" id="KW-0810">Translation regulation</keyword>
<dbReference type="Pfam" id="PF02410">
    <property type="entry name" value="RsfS"/>
    <property type="match status" value="1"/>
</dbReference>
<evidence type="ECO:0000256" key="1">
    <source>
        <dbReference type="ARBA" id="ARBA00010574"/>
    </source>
</evidence>
<evidence type="ECO:0000313" key="4">
    <source>
        <dbReference type="Proteomes" id="UP000076268"/>
    </source>
</evidence>
<protein>
    <recommendedName>
        <fullName evidence="2">Ribosomal silencing factor RsfS</fullName>
    </recommendedName>
</protein>
<dbReference type="AlphaFoldDB" id="A0A154BNC3"/>
<keyword evidence="4" id="KW-1185">Reference proteome</keyword>
<dbReference type="RefSeq" id="WP_066245120.1">
    <property type="nucleotide sequence ID" value="NZ_LSGP01000025.1"/>
</dbReference>
<dbReference type="GO" id="GO:0043023">
    <property type="term" value="F:ribosomal large subunit binding"/>
    <property type="evidence" value="ECO:0007669"/>
    <property type="project" value="TreeGrafter"/>
</dbReference>
<dbReference type="PANTHER" id="PTHR21043:SF0">
    <property type="entry name" value="MITOCHONDRIAL ASSEMBLY OF RIBOSOMAL LARGE SUBUNIT PROTEIN 1"/>
    <property type="match status" value="1"/>
</dbReference>
<name>A0A154BNC3_ANASB</name>
<comment type="similarity">
    <text evidence="1 2">Belongs to the Iojap/RsfS family.</text>
</comment>
<accession>A0A154BNC3</accession>
<dbReference type="HAMAP" id="MF_01477">
    <property type="entry name" value="Iojap_RsfS"/>
    <property type="match status" value="1"/>
</dbReference>
<dbReference type="GO" id="GO:0005737">
    <property type="term" value="C:cytoplasm"/>
    <property type="evidence" value="ECO:0007669"/>
    <property type="project" value="UniProtKB-SubCell"/>
</dbReference>
<gene>
    <name evidence="2" type="primary">rsfS</name>
    <name evidence="3" type="ORF">AXX12_14605</name>
</gene>
<keyword evidence="2" id="KW-0963">Cytoplasm</keyword>
<dbReference type="GO" id="GO:0017148">
    <property type="term" value="P:negative regulation of translation"/>
    <property type="evidence" value="ECO:0007669"/>
    <property type="project" value="UniProtKB-UniRule"/>
</dbReference>
<dbReference type="Gene3D" id="3.30.460.10">
    <property type="entry name" value="Beta Polymerase, domain 2"/>
    <property type="match status" value="1"/>
</dbReference>
<dbReference type="InterPro" id="IPR043519">
    <property type="entry name" value="NT_sf"/>
</dbReference>
<dbReference type="GO" id="GO:0042256">
    <property type="term" value="P:cytosolic ribosome assembly"/>
    <property type="evidence" value="ECO:0007669"/>
    <property type="project" value="UniProtKB-UniRule"/>
</dbReference>
<dbReference type="EMBL" id="LSGP01000025">
    <property type="protein sequence ID" value="KYZ75375.1"/>
    <property type="molecule type" value="Genomic_DNA"/>
</dbReference>
<dbReference type="STRING" id="1794912.AXX12_14605"/>
<organism evidence="3 4">
    <name type="scientific">Anaerosporomusa subterranea</name>
    <dbReference type="NCBI Taxonomy" id="1794912"/>
    <lineage>
        <taxon>Bacteria</taxon>
        <taxon>Bacillati</taxon>
        <taxon>Bacillota</taxon>
        <taxon>Negativicutes</taxon>
        <taxon>Acetonemataceae</taxon>
        <taxon>Anaerosporomusa</taxon>
    </lineage>
</organism>
<comment type="function">
    <text evidence="2">Functions as a ribosomal silencing factor. Interacts with ribosomal protein uL14 (rplN), blocking formation of intersubunit bridge B8. Prevents association of the 30S and 50S ribosomal subunits and the formation of functional ribosomes, thus repressing translation.</text>
</comment>
<reference evidence="3 4" key="1">
    <citation type="submission" date="2016-02" db="EMBL/GenBank/DDBJ databases">
        <title>Anaerosporomusa subterraneum gen. nov., sp. nov., a spore-forming obligate anaerobe isolated from saprolite.</title>
        <authorList>
            <person name="Choi J.K."/>
            <person name="Shah M."/>
            <person name="Yee N."/>
        </authorList>
    </citation>
    <scope>NUCLEOTIDE SEQUENCE [LARGE SCALE GENOMIC DNA]</scope>
    <source>
        <strain evidence="3 4">RU4</strain>
    </source>
</reference>
<comment type="subcellular location">
    <subcellularLocation>
        <location evidence="2">Cytoplasm</location>
    </subcellularLocation>
</comment>
<dbReference type="Proteomes" id="UP000076268">
    <property type="component" value="Unassembled WGS sequence"/>
</dbReference>
<comment type="subunit">
    <text evidence="2">Interacts with ribosomal protein uL14 (rplN).</text>
</comment>
<dbReference type="NCBIfam" id="TIGR00090">
    <property type="entry name" value="rsfS_iojap_ybeB"/>
    <property type="match status" value="1"/>
</dbReference>
<dbReference type="GO" id="GO:0090071">
    <property type="term" value="P:negative regulation of ribosome biogenesis"/>
    <property type="evidence" value="ECO:0007669"/>
    <property type="project" value="UniProtKB-UniRule"/>
</dbReference>
<evidence type="ECO:0000256" key="2">
    <source>
        <dbReference type="HAMAP-Rule" id="MF_01477"/>
    </source>
</evidence>
<dbReference type="InterPro" id="IPR004394">
    <property type="entry name" value="Iojap/RsfS/C7orf30"/>
</dbReference>
<sequence length="116" mass="13027">MTENLEKIAEMIAQAAGDKKARDIAILDMANLSPVTDYFVVASAGSVIQAQAIADNIEDKLAEAGVELLRKEGFRDSRWILLDYGVAVAHIFVEEDREFYNLERLWGDAKVRHFEV</sequence>
<dbReference type="PANTHER" id="PTHR21043">
    <property type="entry name" value="IOJAP SUPERFAMILY ORTHOLOG"/>
    <property type="match status" value="1"/>
</dbReference>
<dbReference type="OrthoDB" id="9793681at2"/>
<evidence type="ECO:0000313" key="3">
    <source>
        <dbReference type="EMBL" id="KYZ75375.1"/>
    </source>
</evidence>
<dbReference type="SUPFAM" id="SSF81301">
    <property type="entry name" value="Nucleotidyltransferase"/>
    <property type="match status" value="1"/>
</dbReference>
<keyword evidence="2" id="KW-0678">Repressor</keyword>